<keyword evidence="1" id="KW-0808">Transferase</keyword>
<reference evidence="5 6" key="1">
    <citation type="journal article" date="2020" name="Microorganisms">
        <title>New Insight into Antimicrobial Compounds from Food and Marine-Sourced Carnobacterium Species through Phenotype and Genome Analyses.</title>
        <authorList>
            <person name="Begrem S."/>
            <person name="Ivaniuk F."/>
            <person name="Gigout-Chevalier F."/>
            <person name="Kolypczuk L."/>
            <person name="Bonnetot S."/>
            <person name="Leroi F."/>
            <person name="Grovel O."/>
            <person name="Delbarre-Ladrat C."/>
            <person name="Passerini D."/>
        </authorList>
    </citation>
    <scope>NUCLEOTIDE SEQUENCE [LARGE SCALE GENOMIC DNA]</scope>
    <source>
        <strain evidence="5 6">MIP2551</strain>
    </source>
</reference>
<accession>A0ABR7TE29</accession>
<proteinExistence type="inferred from homology"/>
<dbReference type="SUPFAM" id="SSF55729">
    <property type="entry name" value="Acyl-CoA N-acyltransferases (Nat)"/>
    <property type="match status" value="1"/>
</dbReference>
<keyword evidence="6" id="KW-1185">Reference proteome</keyword>
<feature type="domain" description="N-acetyltransferase" evidence="4">
    <location>
        <begin position="1"/>
        <end position="120"/>
    </location>
</feature>
<sequence>MEQEDCYRWCRELKDNQQVIGTIDVVDINSDIECAVFGYCMSKNYWNQGIMTEAFTAVKNFLFERVGFNRIEASHHTENSGSGKVMKKVGMSLEGIKREGAKDNEGNLCDTATYSIFKADWEKEKLYNF</sequence>
<dbReference type="Pfam" id="PF13302">
    <property type="entry name" value="Acetyltransf_3"/>
    <property type="match status" value="1"/>
</dbReference>
<evidence type="ECO:0000256" key="1">
    <source>
        <dbReference type="ARBA" id="ARBA00022679"/>
    </source>
</evidence>
<comment type="caution">
    <text evidence="5">The sequence shown here is derived from an EMBL/GenBank/DDBJ whole genome shotgun (WGS) entry which is preliminary data.</text>
</comment>
<dbReference type="EMBL" id="WNJQ01000004">
    <property type="protein sequence ID" value="MBC9825471.1"/>
    <property type="molecule type" value="Genomic_DNA"/>
</dbReference>
<gene>
    <name evidence="5" type="ORF">GLO26_06475</name>
</gene>
<dbReference type="Gene3D" id="3.40.630.30">
    <property type="match status" value="1"/>
</dbReference>
<dbReference type="PROSITE" id="PS51186">
    <property type="entry name" value="GNAT"/>
    <property type="match status" value="1"/>
</dbReference>
<evidence type="ECO:0000313" key="6">
    <source>
        <dbReference type="Proteomes" id="UP000638836"/>
    </source>
</evidence>
<dbReference type="InterPro" id="IPR016181">
    <property type="entry name" value="Acyl_CoA_acyltransferase"/>
</dbReference>
<dbReference type="InterPro" id="IPR051531">
    <property type="entry name" value="N-acetyltransferase"/>
</dbReference>
<protein>
    <submittedName>
        <fullName evidence="5">GNAT family N-acetyltransferase</fullName>
    </submittedName>
</protein>
<organism evidence="5 6">
    <name type="scientific">Carnobacterium inhibens</name>
    <dbReference type="NCBI Taxonomy" id="147709"/>
    <lineage>
        <taxon>Bacteria</taxon>
        <taxon>Bacillati</taxon>
        <taxon>Bacillota</taxon>
        <taxon>Bacilli</taxon>
        <taxon>Lactobacillales</taxon>
        <taxon>Carnobacteriaceae</taxon>
        <taxon>Carnobacterium</taxon>
    </lineage>
</organism>
<dbReference type="PANTHER" id="PTHR43792">
    <property type="entry name" value="GNAT FAMILY, PUTATIVE (AFU_ORTHOLOGUE AFUA_3G00765)-RELATED-RELATED"/>
    <property type="match status" value="1"/>
</dbReference>
<keyword evidence="2" id="KW-0012">Acyltransferase</keyword>
<evidence type="ECO:0000256" key="3">
    <source>
        <dbReference type="ARBA" id="ARBA00038502"/>
    </source>
</evidence>
<dbReference type="PANTHER" id="PTHR43792:SF8">
    <property type="entry name" value="[RIBOSOMAL PROTEIN US5]-ALANINE N-ACETYLTRANSFERASE"/>
    <property type="match status" value="1"/>
</dbReference>
<evidence type="ECO:0000259" key="4">
    <source>
        <dbReference type="PROSITE" id="PS51186"/>
    </source>
</evidence>
<dbReference type="Proteomes" id="UP000638836">
    <property type="component" value="Unassembled WGS sequence"/>
</dbReference>
<dbReference type="InterPro" id="IPR000182">
    <property type="entry name" value="GNAT_dom"/>
</dbReference>
<evidence type="ECO:0000256" key="2">
    <source>
        <dbReference type="ARBA" id="ARBA00023315"/>
    </source>
</evidence>
<evidence type="ECO:0000313" key="5">
    <source>
        <dbReference type="EMBL" id="MBC9825471.1"/>
    </source>
</evidence>
<comment type="similarity">
    <text evidence="3">Belongs to the acetyltransferase family. RimJ subfamily.</text>
</comment>
<name>A0ABR7TE29_9LACT</name>